<organism evidence="7 8">
    <name type="scientific">Chloropicon roscoffensis</name>
    <dbReference type="NCBI Taxonomy" id="1461544"/>
    <lineage>
        <taxon>Eukaryota</taxon>
        <taxon>Viridiplantae</taxon>
        <taxon>Chlorophyta</taxon>
        <taxon>Chloropicophyceae</taxon>
        <taxon>Chloropicales</taxon>
        <taxon>Chloropicaceae</taxon>
        <taxon>Chloropicon</taxon>
    </lineage>
</organism>
<keyword evidence="2" id="KW-0158">Chromosome</keyword>
<dbReference type="EMBL" id="CP151514">
    <property type="protein sequence ID" value="WZN66134.1"/>
    <property type="molecule type" value="Genomic_DNA"/>
</dbReference>
<dbReference type="GO" id="GO:0098505">
    <property type="term" value="F:G-rich strand telomeric DNA binding"/>
    <property type="evidence" value="ECO:0007669"/>
    <property type="project" value="TreeGrafter"/>
</dbReference>
<dbReference type="SUPFAM" id="SSF50249">
    <property type="entry name" value="Nucleic acid-binding proteins"/>
    <property type="match status" value="1"/>
</dbReference>
<dbReference type="Pfam" id="PF25507">
    <property type="entry name" value="OB_POT1A"/>
    <property type="match status" value="1"/>
</dbReference>
<sequence>MAASTSGATTTTKPYDTKYKYTTIKEAYDKIRSGEVSVDYVNLYCVVVDCSTVRTTSGTDRIRNIKVADSTTAEMGYDEGVELLCFCHPDQLEKMPQPDKEGDVVRLHRVKVNEYNGKPQLVGKVCQPFRYPFHYLLYHRDLKPEWEFKPYQSSSNNHSWDEERDPDRLRAARALSRSLGGGGHAVVPASAPPPPPSVVKREGDDEEVLTIGSLHELAKGRKFGLTCRVLYVLDSGAKDNITFAVWDGTDVKDHVVSHREPSDEDLWDSFPECKKAFQDDRVEAESKALACLMEQDRPELYYGTALYVRVPHQHREKVLAINPAAGDTWVRFEGLRVVWCLGQAQALYTGESSWRAVDPTPCADGMIGQMVDAARRRAALNVVSTRIPGLVAEDGRHVRLSGSHPPASPTSTKHPGVPYRTLRQVRAMEGLGKVDKHHVCARIIGFQPDEHNQFCKPMKLKGGGRGHVFRLTIRIEDSTGDLDVELFGKDAERVLGQEACDLTRDQDALDRVSERLNHLMGFKEEDGADVSVWLELCIYNWHADKARPYEGCKYRVFDTFFLKKE</sequence>
<dbReference type="GO" id="GO:0016233">
    <property type="term" value="P:telomere capping"/>
    <property type="evidence" value="ECO:0007669"/>
    <property type="project" value="TreeGrafter"/>
</dbReference>
<dbReference type="GO" id="GO:0010521">
    <property type="term" value="F:telomerase inhibitor activity"/>
    <property type="evidence" value="ECO:0007669"/>
    <property type="project" value="TreeGrafter"/>
</dbReference>
<evidence type="ECO:0000313" key="7">
    <source>
        <dbReference type="EMBL" id="WZN66134.1"/>
    </source>
</evidence>
<comment type="subcellular location">
    <subcellularLocation>
        <location evidence="1">Chromosome</location>
        <location evidence="1">Telomere</location>
    </subcellularLocation>
</comment>
<gene>
    <name evidence="7" type="ORF">HKI87_14g76990</name>
</gene>
<feature type="domain" description="Telomeric single stranded DNA binding POT1/Cdc13" evidence="6">
    <location>
        <begin position="28"/>
        <end position="172"/>
    </location>
</feature>
<dbReference type="SMART" id="SM00976">
    <property type="entry name" value="Telo_bind"/>
    <property type="match status" value="1"/>
</dbReference>
<name>A0AAX4PIJ1_9CHLO</name>
<dbReference type="InterPro" id="IPR011564">
    <property type="entry name" value="Telomer_end-bd_POT1/Cdc13"/>
</dbReference>
<dbReference type="GO" id="GO:0000783">
    <property type="term" value="C:nuclear telomere cap complex"/>
    <property type="evidence" value="ECO:0007669"/>
    <property type="project" value="TreeGrafter"/>
</dbReference>
<dbReference type="GO" id="GO:0032210">
    <property type="term" value="P:regulation of telomere maintenance via telomerase"/>
    <property type="evidence" value="ECO:0007669"/>
    <property type="project" value="TreeGrafter"/>
</dbReference>
<reference evidence="7 8" key="1">
    <citation type="submission" date="2024-03" db="EMBL/GenBank/DDBJ databases">
        <title>Complete genome sequence of the green alga Chloropicon roscoffensis RCC1871.</title>
        <authorList>
            <person name="Lemieux C."/>
            <person name="Pombert J.-F."/>
            <person name="Otis C."/>
            <person name="Turmel M."/>
        </authorList>
    </citation>
    <scope>NUCLEOTIDE SEQUENCE [LARGE SCALE GENOMIC DNA]</scope>
    <source>
        <strain evidence="7 8">RCC1871</strain>
    </source>
</reference>
<proteinExistence type="predicted"/>
<evidence type="ECO:0000256" key="2">
    <source>
        <dbReference type="ARBA" id="ARBA00022454"/>
    </source>
</evidence>
<feature type="region of interest" description="Disordered" evidence="5">
    <location>
        <begin position="181"/>
        <end position="201"/>
    </location>
</feature>
<dbReference type="PANTHER" id="PTHR14513">
    <property type="entry name" value="PROTECTION OF TELOMERES 1"/>
    <property type="match status" value="1"/>
</dbReference>
<keyword evidence="4" id="KW-0238">DNA-binding</keyword>
<evidence type="ECO:0000256" key="1">
    <source>
        <dbReference type="ARBA" id="ARBA00004574"/>
    </source>
</evidence>
<keyword evidence="8" id="KW-1185">Reference proteome</keyword>
<evidence type="ECO:0000259" key="6">
    <source>
        <dbReference type="SMART" id="SM00976"/>
    </source>
</evidence>
<evidence type="ECO:0000256" key="3">
    <source>
        <dbReference type="ARBA" id="ARBA00022895"/>
    </source>
</evidence>
<accession>A0AAX4PIJ1</accession>
<protein>
    <submittedName>
        <fullName evidence="7">Telomeric single stranded DNA binding protein POT1/CDC13</fullName>
    </submittedName>
</protein>
<dbReference type="InterPro" id="IPR012340">
    <property type="entry name" value="NA-bd_OB-fold"/>
</dbReference>
<evidence type="ECO:0000256" key="4">
    <source>
        <dbReference type="ARBA" id="ARBA00023125"/>
    </source>
</evidence>
<dbReference type="Gene3D" id="2.40.50.140">
    <property type="entry name" value="Nucleic acid-binding proteins"/>
    <property type="match status" value="1"/>
</dbReference>
<dbReference type="PANTHER" id="PTHR14513:SF0">
    <property type="entry name" value="PROTECTION OF TELOMERES PROTEIN 1"/>
    <property type="match status" value="1"/>
</dbReference>
<dbReference type="Proteomes" id="UP001472866">
    <property type="component" value="Chromosome 14"/>
</dbReference>
<evidence type="ECO:0000256" key="5">
    <source>
        <dbReference type="SAM" id="MobiDB-lite"/>
    </source>
</evidence>
<dbReference type="Pfam" id="PF02765">
    <property type="entry name" value="POT1"/>
    <property type="match status" value="1"/>
</dbReference>
<dbReference type="InterPro" id="IPR028389">
    <property type="entry name" value="POT1"/>
</dbReference>
<dbReference type="AlphaFoldDB" id="A0AAX4PIJ1"/>
<keyword evidence="3" id="KW-0779">Telomere</keyword>
<dbReference type="InterPro" id="IPR057620">
    <property type="entry name" value="POT1A/B-like_OB"/>
</dbReference>
<evidence type="ECO:0000313" key="8">
    <source>
        <dbReference type="Proteomes" id="UP001472866"/>
    </source>
</evidence>